<dbReference type="Proteomes" id="UP000612362">
    <property type="component" value="Unassembled WGS sequence"/>
</dbReference>
<dbReference type="AlphaFoldDB" id="A0A8J3I770"/>
<protein>
    <submittedName>
        <fullName evidence="2">Uncharacterized protein</fullName>
    </submittedName>
</protein>
<reference evidence="2" key="1">
    <citation type="submission" date="2020-10" db="EMBL/GenBank/DDBJ databases">
        <title>Taxonomic study of unclassified bacteria belonging to the class Ktedonobacteria.</title>
        <authorList>
            <person name="Yabe S."/>
            <person name="Wang C.M."/>
            <person name="Zheng Y."/>
            <person name="Sakai Y."/>
            <person name="Cavaletti L."/>
            <person name="Monciardini P."/>
            <person name="Donadio S."/>
        </authorList>
    </citation>
    <scope>NUCLEOTIDE SEQUENCE</scope>
    <source>
        <strain evidence="2">SOSP1-1</strain>
    </source>
</reference>
<organism evidence="2 3">
    <name type="scientific">Ktedonospora formicarum</name>
    <dbReference type="NCBI Taxonomy" id="2778364"/>
    <lineage>
        <taxon>Bacteria</taxon>
        <taxon>Bacillati</taxon>
        <taxon>Chloroflexota</taxon>
        <taxon>Ktedonobacteria</taxon>
        <taxon>Ktedonobacterales</taxon>
        <taxon>Ktedonobacteraceae</taxon>
        <taxon>Ktedonospora</taxon>
    </lineage>
</organism>
<evidence type="ECO:0000256" key="1">
    <source>
        <dbReference type="SAM" id="MobiDB-lite"/>
    </source>
</evidence>
<gene>
    <name evidence="2" type="ORF">KSX_52360</name>
</gene>
<feature type="compositionally biased region" description="Polar residues" evidence="1">
    <location>
        <begin position="25"/>
        <end position="36"/>
    </location>
</feature>
<evidence type="ECO:0000313" key="2">
    <source>
        <dbReference type="EMBL" id="GHO47073.1"/>
    </source>
</evidence>
<name>A0A8J3I770_9CHLR</name>
<sequence>MDNVKRRKGWFLSLGCFIRFQGKKTQLQTAQRSQHSMQRRLIEERASEPGRSHDIVENG</sequence>
<dbReference type="EMBL" id="BNJF01000002">
    <property type="protein sequence ID" value="GHO47073.1"/>
    <property type="molecule type" value="Genomic_DNA"/>
</dbReference>
<evidence type="ECO:0000313" key="3">
    <source>
        <dbReference type="Proteomes" id="UP000612362"/>
    </source>
</evidence>
<feature type="region of interest" description="Disordered" evidence="1">
    <location>
        <begin position="25"/>
        <end position="59"/>
    </location>
</feature>
<proteinExistence type="predicted"/>
<comment type="caution">
    <text evidence="2">The sequence shown here is derived from an EMBL/GenBank/DDBJ whole genome shotgun (WGS) entry which is preliminary data.</text>
</comment>
<feature type="compositionally biased region" description="Basic and acidic residues" evidence="1">
    <location>
        <begin position="40"/>
        <end position="59"/>
    </location>
</feature>
<keyword evidence="3" id="KW-1185">Reference proteome</keyword>
<accession>A0A8J3I770</accession>